<dbReference type="HOGENOM" id="CLU_1841973_0_0_10"/>
<dbReference type="Proteomes" id="UP000010796">
    <property type="component" value="Chromosome"/>
</dbReference>
<name>L0G5P5_ECHVK</name>
<keyword evidence="1" id="KW-1133">Transmembrane helix</keyword>
<dbReference type="OrthoDB" id="9839572at2"/>
<feature type="transmembrane region" description="Helical" evidence="1">
    <location>
        <begin position="47"/>
        <end position="69"/>
    </location>
</feature>
<keyword evidence="1" id="KW-0472">Membrane</keyword>
<evidence type="ECO:0000313" key="2">
    <source>
        <dbReference type="EMBL" id="AGA80618.1"/>
    </source>
</evidence>
<dbReference type="EMBL" id="CP003346">
    <property type="protein sequence ID" value="AGA80618.1"/>
    <property type="molecule type" value="Genomic_DNA"/>
</dbReference>
<accession>L0G5P5</accession>
<feature type="transmembrane region" description="Helical" evidence="1">
    <location>
        <begin position="111"/>
        <end position="129"/>
    </location>
</feature>
<dbReference type="RefSeq" id="WP_015268141.1">
    <property type="nucleotide sequence ID" value="NC_019904.1"/>
</dbReference>
<organism evidence="2 3">
    <name type="scientific">Echinicola vietnamensis (strain DSM 17526 / LMG 23754 / KMM 6221)</name>
    <dbReference type="NCBI Taxonomy" id="926556"/>
    <lineage>
        <taxon>Bacteria</taxon>
        <taxon>Pseudomonadati</taxon>
        <taxon>Bacteroidota</taxon>
        <taxon>Cytophagia</taxon>
        <taxon>Cytophagales</taxon>
        <taxon>Cyclobacteriaceae</taxon>
        <taxon>Echinicola</taxon>
    </lineage>
</organism>
<evidence type="ECO:0000313" key="3">
    <source>
        <dbReference type="Proteomes" id="UP000010796"/>
    </source>
</evidence>
<evidence type="ECO:0000256" key="1">
    <source>
        <dbReference type="SAM" id="Phobius"/>
    </source>
</evidence>
<dbReference type="AlphaFoldDB" id="L0G5P5"/>
<dbReference type="KEGG" id="evi:Echvi_4435"/>
<feature type="transmembrane region" description="Helical" evidence="1">
    <location>
        <begin position="12"/>
        <end position="35"/>
    </location>
</feature>
<keyword evidence="3" id="KW-1185">Reference proteome</keyword>
<gene>
    <name evidence="2" type="ordered locus">Echvi_4435</name>
</gene>
<reference evidence="3" key="1">
    <citation type="submission" date="2012-02" db="EMBL/GenBank/DDBJ databases">
        <title>The complete genome of Echinicola vietnamensis DSM 17526.</title>
        <authorList>
            <person name="Lucas S."/>
            <person name="Copeland A."/>
            <person name="Lapidus A."/>
            <person name="Glavina del Rio T."/>
            <person name="Dalin E."/>
            <person name="Tice H."/>
            <person name="Bruce D."/>
            <person name="Goodwin L."/>
            <person name="Pitluck S."/>
            <person name="Peters L."/>
            <person name="Ovchinnikova G."/>
            <person name="Teshima H."/>
            <person name="Kyrpides N."/>
            <person name="Mavromatis K."/>
            <person name="Ivanova N."/>
            <person name="Brettin T."/>
            <person name="Detter J.C."/>
            <person name="Han C."/>
            <person name="Larimer F."/>
            <person name="Land M."/>
            <person name="Hauser L."/>
            <person name="Markowitz V."/>
            <person name="Cheng J.-F."/>
            <person name="Hugenholtz P."/>
            <person name="Woyke T."/>
            <person name="Wu D."/>
            <person name="Brambilla E."/>
            <person name="Klenk H.-P."/>
            <person name="Eisen J.A."/>
        </authorList>
    </citation>
    <scope>NUCLEOTIDE SEQUENCE [LARGE SCALE GENOMIC DNA]</scope>
    <source>
        <strain evidence="3">DSM 17526 / LMG 23754 / KMM 6221</strain>
    </source>
</reference>
<protein>
    <submittedName>
        <fullName evidence="2">Uncharacterized protein</fullName>
    </submittedName>
</protein>
<sequence length="139" mass="15677">MPFELGNIKLPAAMTIIILLISTLGSGILMIYAFNRPLFFELETVKLILLATSISTPIWAFNTFLIMYFEFADNNLDEVMYVNSIVGSFVTSLVFALPTIIAFLYPYEVKYAVIAIIVLQFLFLMALIYDKKVSGSQTH</sequence>
<feature type="transmembrane region" description="Helical" evidence="1">
    <location>
        <begin position="81"/>
        <end position="105"/>
    </location>
</feature>
<proteinExistence type="predicted"/>
<keyword evidence="1" id="KW-0812">Transmembrane</keyword>